<dbReference type="InterPro" id="IPR035919">
    <property type="entry name" value="EAL_sf"/>
</dbReference>
<feature type="transmembrane region" description="Helical" evidence="8">
    <location>
        <begin position="102"/>
        <end position="119"/>
    </location>
</feature>
<dbReference type="PANTHER" id="PTHR33989:SF4">
    <property type="entry name" value="PTS SYSTEM N,N'-DIACETYLCHITOBIOSE-SPECIFIC EIIC COMPONENT"/>
    <property type="match status" value="1"/>
</dbReference>
<dbReference type="Gene3D" id="3.20.20.450">
    <property type="entry name" value="EAL domain"/>
    <property type="match status" value="1"/>
</dbReference>
<evidence type="ECO:0000256" key="2">
    <source>
        <dbReference type="ARBA" id="ARBA00022448"/>
    </source>
</evidence>
<evidence type="ECO:0000256" key="1">
    <source>
        <dbReference type="ARBA" id="ARBA00004651"/>
    </source>
</evidence>
<dbReference type="PANTHER" id="PTHR33989">
    <property type="match status" value="1"/>
</dbReference>
<feature type="transmembrane region" description="Helical" evidence="8">
    <location>
        <begin position="167"/>
        <end position="189"/>
    </location>
</feature>
<evidence type="ECO:0000256" key="7">
    <source>
        <dbReference type="ARBA" id="ARBA00023136"/>
    </source>
</evidence>
<feature type="transmembrane region" description="Helical" evidence="8">
    <location>
        <begin position="329"/>
        <end position="354"/>
    </location>
</feature>
<protein>
    <submittedName>
        <fullName evidence="11">Diguanylate phosphodiesterase</fullName>
    </submittedName>
</protein>
<dbReference type="Pfam" id="PF00563">
    <property type="entry name" value="EAL"/>
    <property type="match status" value="1"/>
</dbReference>
<keyword evidence="4" id="KW-0762">Sugar transport</keyword>
<evidence type="ECO:0000256" key="3">
    <source>
        <dbReference type="ARBA" id="ARBA00022475"/>
    </source>
</evidence>
<feature type="transmembrane region" description="Helical" evidence="8">
    <location>
        <begin position="265"/>
        <end position="288"/>
    </location>
</feature>
<dbReference type="SMART" id="SM00052">
    <property type="entry name" value="EAL"/>
    <property type="match status" value="1"/>
</dbReference>
<dbReference type="GO" id="GO:0008982">
    <property type="term" value="F:protein-N(PI)-phosphohistidine-sugar phosphotransferase activity"/>
    <property type="evidence" value="ECO:0007669"/>
    <property type="project" value="InterPro"/>
</dbReference>
<dbReference type="PROSITE" id="PS50883">
    <property type="entry name" value="EAL"/>
    <property type="match status" value="1"/>
</dbReference>
<dbReference type="CDD" id="cd01948">
    <property type="entry name" value="EAL"/>
    <property type="match status" value="1"/>
</dbReference>
<comment type="caution">
    <text evidence="11">The sequence shown here is derived from an EMBL/GenBank/DDBJ whole genome shotgun (WGS) entry which is preliminary data.</text>
</comment>
<reference evidence="11 12" key="1">
    <citation type="journal article" date="2015" name="Genome Biol. Evol.">
        <title>The Dynamics of Genetic Interactions between Vibrio metoecus and Vibrio cholerae, Two Close Relatives Co-Occurring in the Environment.</title>
        <authorList>
            <person name="Orata F.D."/>
            <person name="Kirchberger P.C."/>
            <person name="Meheust R."/>
            <person name="Barlow E.J."/>
            <person name="Tarr C.L."/>
            <person name="Boucher Y."/>
        </authorList>
    </citation>
    <scope>NUCLEOTIDE SEQUENCE [LARGE SCALE GENOMIC DNA]</scope>
    <source>
        <strain evidence="11 12">YB5B04</strain>
    </source>
</reference>
<dbReference type="GO" id="GO:0005886">
    <property type="term" value="C:plasma membrane"/>
    <property type="evidence" value="ECO:0007669"/>
    <property type="project" value="UniProtKB-SubCell"/>
</dbReference>
<dbReference type="InterPro" id="IPR001633">
    <property type="entry name" value="EAL_dom"/>
</dbReference>
<gene>
    <name evidence="11" type="ORF">XV92_07715</name>
</gene>
<dbReference type="InterPro" id="IPR004501">
    <property type="entry name" value="PTS_EIIC_3"/>
</dbReference>
<dbReference type="Proteomes" id="UP000050491">
    <property type="component" value="Unassembled WGS sequence"/>
</dbReference>
<feature type="transmembrane region" description="Helical" evidence="8">
    <location>
        <begin position="294"/>
        <end position="317"/>
    </location>
</feature>
<evidence type="ECO:0000256" key="6">
    <source>
        <dbReference type="ARBA" id="ARBA00022989"/>
    </source>
</evidence>
<evidence type="ECO:0000256" key="8">
    <source>
        <dbReference type="SAM" id="Phobius"/>
    </source>
</evidence>
<feature type="transmembrane region" description="Helical" evidence="8">
    <location>
        <begin position="209"/>
        <end position="233"/>
    </location>
</feature>
<organism evidence="11 12">
    <name type="scientific">Vibrio metoecus</name>
    <dbReference type="NCBI Taxonomy" id="1481663"/>
    <lineage>
        <taxon>Bacteria</taxon>
        <taxon>Pseudomonadati</taxon>
        <taxon>Pseudomonadota</taxon>
        <taxon>Gammaproteobacteria</taxon>
        <taxon>Vibrionales</taxon>
        <taxon>Vibrionaceae</taxon>
        <taxon>Vibrio</taxon>
    </lineage>
</organism>
<dbReference type="AlphaFoldDB" id="A0A0Q0VI56"/>
<proteinExistence type="predicted"/>
<evidence type="ECO:0000259" key="9">
    <source>
        <dbReference type="PROSITE" id="PS50883"/>
    </source>
</evidence>
<evidence type="ECO:0000313" key="11">
    <source>
        <dbReference type="EMBL" id="KQB02208.1"/>
    </source>
</evidence>
<feature type="transmembrane region" description="Helical" evidence="8">
    <location>
        <begin position="125"/>
        <end position="146"/>
    </location>
</feature>
<dbReference type="OrthoDB" id="6198205at2"/>
<evidence type="ECO:0000256" key="4">
    <source>
        <dbReference type="ARBA" id="ARBA00022597"/>
    </source>
</evidence>
<feature type="transmembrane region" description="Helical" evidence="8">
    <location>
        <begin position="374"/>
        <end position="392"/>
    </location>
</feature>
<dbReference type="EMBL" id="LBGP01000010">
    <property type="protein sequence ID" value="KQB02208.1"/>
    <property type="molecule type" value="Genomic_DNA"/>
</dbReference>
<evidence type="ECO:0000313" key="12">
    <source>
        <dbReference type="Proteomes" id="UP000050491"/>
    </source>
</evidence>
<keyword evidence="6 8" id="KW-1133">Transmembrane helix</keyword>
<dbReference type="Pfam" id="PF02378">
    <property type="entry name" value="PTS_EIIC"/>
    <property type="match status" value="1"/>
</dbReference>
<name>A0A0Q0VI56_VIBMT</name>
<dbReference type="InterPro" id="IPR003352">
    <property type="entry name" value="PTS_EIIC"/>
</dbReference>
<accession>A0A0Q0VI56</accession>
<evidence type="ECO:0000256" key="5">
    <source>
        <dbReference type="ARBA" id="ARBA00022692"/>
    </source>
</evidence>
<feature type="domain" description="PTS EIIC type-3" evidence="10">
    <location>
        <begin position="1"/>
        <end position="394"/>
    </location>
</feature>
<feature type="transmembrane region" description="Helical" evidence="8">
    <location>
        <begin position="34"/>
        <end position="54"/>
    </location>
</feature>
<feature type="transmembrane region" description="Helical" evidence="8">
    <location>
        <begin position="74"/>
        <end position="95"/>
    </location>
</feature>
<dbReference type="PATRIC" id="fig|1481663.12.peg.296"/>
<keyword evidence="7 8" id="KW-0472">Membrane</keyword>
<dbReference type="SUPFAM" id="SSF141868">
    <property type="entry name" value="EAL domain-like"/>
    <property type="match status" value="1"/>
</dbReference>
<dbReference type="GO" id="GO:0009401">
    <property type="term" value="P:phosphoenolpyruvate-dependent sugar phosphotransferase system"/>
    <property type="evidence" value="ECO:0007669"/>
    <property type="project" value="InterPro"/>
</dbReference>
<keyword evidence="2" id="KW-0813">Transport</keyword>
<keyword evidence="5 8" id="KW-0812">Transmembrane</keyword>
<keyword evidence="3" id="KW-1003">Cell membrane</keyword>
<sequence length="699" mass="78541">MPILDKCHPPTKKTELANISQYLVSSMHSIREGMVWLIPCLMISSFVLFIASMGELFSGARPEWVLALYRANQVIAETFPYLMTATISYLLAMHWHLPRPPIALLSIVYLVVSSASVSIEYNLPTFQIVTALITPVYAIPLIAWLMRYPALHLTRSNSAGTIVRESLNLVLPAALTSIVVVAINLILFGPVTRQIFASLMHFDYANDPYSFGLTFASLNSLLWFFGVHGYYALLPLVERLQEASLLSESYLLIGESAPYPMNLSFMGTFVFIGGSGATFSLALSILLFSKQKSIRLLALASIPIGFINVNEIFLFGLPLILNPRLFLPFLLVPMMNVVVSLWAVTSGWVAYPTVSVPFNSPIFLNAWIATNGDWHALLLQLFNIFLGCVLYLPSVLRLNEQYGKQVIRIPSLDTMYTRRQEEAEHLQDDPIALAQKQEREQLKVEQQLQMMSSKEFCLEYQPQVCHRTGRVIGCEALIRAKDQQGNVLSPALFLPSLAKAGLMKEMNLWVVKQAVRDVHKLNALGIYVPVSINLTADTLVDLTVMSRIEEIIRPVAGLIHIELTEESLLADEQRLTWVFNQLHQLGVKIYIDDFGTGYSSLSYLHRFDVDGIKIDRSFVLALVSEKGRKVFANLQLVAHSLELETVVEGVETQEQLDAMGDEYPFSVQGWFYSKSLTREHLVAFVQERNMLKTTPAEVQ</sequence>
<dbReference type="PROSITE" id="PS51105">
    <property type="entry name" value="PTS_EIIC_TYPE_3"/>
    <property type="match status" value="1"/>
</dbReference>
<feature type="domain" description="EAL" evidence="9">
    <location>
        <begin position="439"/>
        <end position="689"/>
    </location>
</feature>
<dbReference type="InterPro" id="IPR051088">
    <property type="entry name" value="PTS_Sugar-EIIC/EIIB"/>
</dbReference>
<evidence type="ECO:0000259" key="10">
    <source>
        <dbReference type="PROSITE" id="PS51105"/>
    </source>
</evidence>
<comment type="subcellular location">
    <subcellularLocation>
        <location evidence="1">Cell membrane</location>
        <topology evidence="1">Multi-pass membrane protein</topology>
    </subcellularLocation>
</comment>